<dbReference type="EMBL" id="AEAI01002819">
    <property type="protein sequence ID" value="EGH48124.1"/>
    <property type="molecule type" value="Genomic_DNA"/>
</dbReference>
<organism evidence="1 2">
    <name type="scientific">Pseudomonas syringae pv. pisi str. 1704B</name>
    <dbReference type="NCBI Taxonomy" id="629263"/>
    <lineage>
        <taxon>Bacteria</taxon>
        <taxon>Pseudomonadati</taxon>
        <taxon>Pseudomonadota</taxon>
        <taxon>Gammaproteobacteria</taxon>
        <taxon>Pseudomonadales</taxon>
        <taxon>Pseudomonadaceae</taxon>
        <taxon>Pseudomonas</taxon>
        <taxon>Pseudomonas syringae</taxon>
    </lineage>
</organism>
<evidence type="ECO:0000313" key="1">
    <source>
        <dbReference type="EMBL" id="EGH48124.1"/>
    </source>
</evidence>
<evidence type="ECO:0000313" key="2">
    <source>
        <dbReference type="Proteomes" id="UP000004986"/>
    </source>
</evidence>
<sequence length="128" mass="13369">QAPGGVLDLAAVNTDIVIVLKAWLFMAAGQLVWLSLQGVAKDGSFLEINVWTAKPLTGTEAQQDLAITVARAEFDKLADGSEFEVFAKVSVDQDIEDLYAEEFPVLTVAIKSQVNPSGGGSTGGASGT</sequence>
<protein>
    <submittedName>
        <fullName evidence="1">Uncharacterized protein</fullName>
    </submittedName>
</protein>
<feature type="non-terminal residue" evidence="1">
    <location>
        <position position="1"/>
    </location>
</feature>
<keyword evidence="2" id="KW-1185">Reference proteome</keyword>
<dbReference type="Proteomes" id="UP000004986">
    <property type="component" value="Unassembled WGS sequence"/>
</dbReference>
<name>F3GM21_PSESJ</name>
<dbReference type="AlphaFoldDB" id="F3GM21"/>
<gene>
    <name evidence="1" type="ORF">PSYPI_39899</name>
</gene>
<dbReference type="HOGENOM" id="CLU_1964283_0_0_6"/>
<proteinExistence type="predicted"/>
<comment type="caution">
    <text evidence="1">The sequence shown here is derived from an EMBL/GenBank/DDBJ whole genome shotgun (WGS) entry which is preliminary data.</text>
</comment>
<accession>F3GM21</accession>
<feature type="non-terminal residue" evidence="1">
    <location>
        <position position="128"/>
    </location>
</feature>
<reference evidence="1 2" key="1">
    <citation type="journal article" date="2011" name="PLoS Pathog.">
        <title>Dynamic evolution of pathogenicity revealed by sequencing and comparative genomics of 19 Pseudomonas syringae isolates.</title>
        <authorList>
            <person name="Baltrus D.A."/>
            <person name="Nishimura M.T."/>
            <person name="Romanchuk A."/>
            <person name="Chang J.H."/>
            <person name="Mukhtar M.S."/>
            <person name="Cherkis K."/>
            <person name="Roach J."/>
            <person name="Grant S.R."/>
            <person name="Jones C.D."/>
            <person name="Dangl J.L."/>
        </authorList>
    </citation>
    <scope>NUCLEOTIDE SEQUENCE [LARGE SCALE GENOMIC DNA]</scope>
    <source>
        <strain evidence="1 2">1704B</strain>
    </source>
</reference>